<proteinExistence type="predicted"/>
<reference evidence="5" key="1">
    <citation type="submission" date="2021-02" db="EMBL/GenBank/DDBJ databases">
        <title>Natrosporangium hydrolyticum gen. nov., sp. nov, a haloalkaliphilic actinobacterium from a soda solonchak soil.</title>
        <authorList>
            <person name="Sorokin D.Y."/>
            <person name="Khijniak T.V."/>
            <person name="Zakharycheva A.P."/>
            <person name="Boueva O.V."/>
            <person name="Ariskina E.V."/>
            <person name="Hahnke R.L."/>
            <person name="Bunk B."/>
            <person name="Sproer C."/>
            <person name="Schumann P."/>
            <person name="Evtushenko L.I."/>
            <person name="Kublanov I.V."/>
        </authorList>
    </citation>
    <scope>NUCLEOTIDE SEQUENCE</scope>
    <source>
        <strain evidence="5">DSM 106523</strain>
    </source>
</reference>
<dbReference type="PROSITE" id="PS50043">
    <property type="entry name" value="HTH_LUXR_2"/>
    <property type="match status" value="1"/>
</dbReference>
<evidence type="ECO:0000259" key="4">
    <source>
        <dbReference type="PROSITE" id="PS50043"/>
    </source>
</evidence>
<keyword evidence="2" id="KW-0238">DNA-binding</keyword>
<dbReference type="InterPro" id="IPR016032">
    <property type="entry name" value="Sig_transdc_resp-reg_C-effctor"/>
</dbReference>
<sequence length="766" mass="82802">MLSQLPEPLVLVLDNVDCLHDRRVLHNVEVLLRYASARLRLVLGARAEPVLQLHRWRLSGELTELRMPELRFTATEAAELMAHQGLSMPDTRVAALADHLEGWPAGLRLASLSMRQRVDLAGATGFGGDDQRVGDYLSDEVLATQPADIRDAMVSASILEWLCGDLVDALTGRDDGENMLSVLLHTNAFVIPRATHPPTYRFHRTFGEFLSGELRRHGASFGAELHHRAAGWLAGNGLPDHALPHMLAADDWPGAVDLFLTHWRELVCRVQHPGGGTLARPPPAAAVQSDPELALGYAAECLRVRELEAADGYLQIAGRQQPLMAGDRRDRFAIMAAALRLARTQLGGSPARLMSAAAELLALVRPADTDTSPADVGARAVALAALGRAQLDAGELDLAEASLTMAMASAERARLSCLPALCSSRLALVRALRGELVAAAGTARVALELPPCPGQPEGVHCAAAYLATAIVDIHQDRPAEAEPHLEAAASLCDPEIEPELAAIVAAVRGQLCQQRGDLAAAYAAVLAGRRVLTERPLSPHVRHRLAITEAEVRTAHGDTGAVQQLLEPLLPVTGSTQVELRVAIARSYLNDGDPGRATSILPVWDGEQAETTPLPVRIEAGLIHALAARQHGDRQRCSWVLEAVLRLAEPEGFRRAFTSAGPDTRALLAGHLDSGTAYWSMVSELLAASQPPEDQPGDFPALDEPLTQRELTVLRYLQSILSTGEIARELHLSINTVKTHLRNIYRKLGTTRRREAVRRARDLRLL</sequence>
<keyword evidence="3" id="KW-0804">Transcription</keyword>
<dbReference type="CDD" id="cd06170">
    <property type="entry name" value="LuxR_C_like"/>
    <property type="match status" value="1"/>
</dbReference>
<dbReference type="PANTHER" id="PTHR44688:SF16">
    <property type="entry name" value="DNA-BINDING TRANSCRIPTIONAL ACTIVATOR DEVR_DOSR"/>
    <property type="match status" value="1"/>
</dbReference>
<dbReference type="SUPFAM" id="SSF48452">
    <property type="entry name" value="TPR-like"/>
    <property type="match status" value="1"/>
</dbReference>
<dbReference type="Proteomes" id="UP000662857">
    <property type="component" value="Chromosome"/>
</dbReference>
<dbReference type="SUPFAM" id="SSF46894">
    <property type="entry name" value="C-terminal effector domain of the bipartite response regulators"/>
    <property type="match status" value="1"/>
</dbReference>
<feature type="domain" description="HTH luxR-type" evidence="4">
    <location>
        <begin position="699"/>
        <end position="764"/>
    </location>
</feature>
<dbReference type="GO" id="GO:0003677">
    <property type="term" value="F:DNA binding"/>
    <property type="evidence" value="ECO:0007669"/>
    <property type="project" value="UniProtKB-KW"/>
</dbReference>
<dbReference type="SMART" id="SM00421">
    <property type="entry name" value="HTH_LUXR"/>
    <property type="match status" value="1"/>
</dbReference>
<dbReference type="InterPro" id="IPR000792">
    <property type="entry name" value="Tscrpt_reg_LuxR_C"/>
</dbReference>
<dbReference type="Pfam" id="PF00196">
    <property type="entry name" value="GerE"/>
    <property type="match status" value="1"/>
</dbReference>
<protein>
    <submittedName>
        <fullName evidence="5">Helix-turn-helix transcriptional regulator</fullName>
    </submittedName>
</protein>
<dbReference type="AlphaFoldDB" id="A0A895YPL8"/>
<dbReference type="KEGG" id="nhy:JQS43_10555"/>
<dbReference type="GO" id="GO:0006355">
    <property type="term" value="P:regulation of DNA-templated transcription"/>
    <property type="evidence" value="ECO:0007669"/>
    <property type="project" value="InterPro"/>
</dbReference>
<accession>A0A895YPL8</accession>
<name>A0A895YPL8_9ACTN</name>
<dbReference type="Pfam" id="PF17874">
    <property type="entry name" value="TPR_MalT"/>
    <property type="match status" value="1"/>
</dbReference>
<dbReference type="InterPro" id="IPR041617">
    <property type="entry name" value="TPR_MalT"/>
</dbReference>
<dbReference type="Gene3D" id="1.10.10.10">
    <property type="entry name" value="Winged helix-like DNA-binding domain superfamily/Winged helix DNA-binding domain"/>
    <property type="match status" value="1"/>
</dbReference>
<dbReference type="InterPro" id="IPR011990">
    <property type="entry name" value="TPR-like_helical_dom_sf"/>
</dbReference>
<evidence type="ECO:0000256" key="1">
    <source>
        <dbReference type="ARBA" id="ARBA00023015"/>
    </source>
</evidence>
<dbReference type="PRINTS" id="PR00038">
    <property type="entry name" value="HTHLUXR"/>
</dbReference>
<evidence type="ECO:0000256" key="3">
    <source>
        <dbReference type="ARBA" id="ARBA00023163"/>
    </source>
</evidence>
<keyword evidence="1" id="KW-0805">Transcription regulation</keyword>
<evidence type="ECO:0000256" key="2">
    <source>
        <dbReference type="ARBA" id="ARBA00023125"/>
    </source>
</evidence>
<evidence type="ECO:0000313" key="6">
    <source>
        <dbReference type="Proteomes" id="UP000662857"/>
    </source>
</evidence>
<dbReference type="Pfam" id="PF25873">
    <property type="entry name" value="WHD_MalT"/>
    <property type="match status" value="1"/>
</dbReference>
<dbReference type="RefSeq" id="WP_239678902.1">
    <property type="nucleotide sequence ID" value="NZ_CP070499.1"/>
</dbReference>
<gene>
    <name evidence="5" type="ORF">JQS43_10555</name>
</gene>
<evidence type="ECO:0000313" key="5">
    <source>
        <dbReference type="EMBL" id="QSB16676.1"/>
    </source>
</evidence>
<dbReference type="InterPro" id="IPR036388">
    <property type="entry name" value="WH-like_DNA-bd_sf"/>
</dbReference>
<dbReference type="InterPro" id="IPR059106">
    <property type="entry name" value="WHD_MalT"/>
</dbReference>
<dbReference type="EMBL" id="CP070499">
    <property type="protein sequence ID" value="QSB16676.1"/>
    <property type="molecule type" value="Genomic_DNA"/>
</dbReference>
<keyword evidence="6" id="KW-1185">Reference proteome</keyword>
<dbReference type="Gene3D" id="1.25.40.10">
    <property type="entry name" value="Tetratricopeptide repeat domain"/>
    <property type="match status" value="1"/>
</dbReference>
<organism evidence="5 6">
    <name type="scientific">Natronosporangium hydrolyticum</name>
    <dbReference type="NCBI Taxonomy" id="2811111"/>
    <lineage>
        <taxon>Bacteria</taxon>
        <taxon>Bacillati</taxon>
        <taxon>Actinomycetota</taxon>
        <taxon>Actinomycetes</taxon>
        <taxon>Micromonosporales</taxon>
        <taxon>Micromonosporaceae</taxon>
        <taxon>Natronosporangium</taxon>
    </lineage>
</organism>
<dbReference type="PANTHER" id="PTHR44688">
    <property type="entry name" value="DNA-BINDING TRANSCRIPTIONAL ACTIVATOR DEVR_DOSR"/>
    <property type="match status" value="1"/>
</dbReference>